<sequence length="280" mass="31443">MYYLACNHCGHLNQAISVNSVLCTQCGKKMENSFTHWKESHPKGSHNQYLKECCIDEAALRKSRQAQLQQDKKRRTRRTIALILGVIVVLFSIIAFVGYGGMIKNAFLDAIHSSNEREWSEQFVGTEGLVLSFPKTFESADAIIEQIPPAIRSRFEKVEVSIAGFNKNFIALAFTIVTNESDTGSLNRYADIGLSLLTGSRRIDNANIKTEEYTINNLPAILQQGTFVSDGKPRSSFSMLLVGKDKNFWLIMVVFPTDDTKAQQITQRLIQSAEVRPKTD</sequence>
<dbReference type="OrthoDB" id="1426471at2"/>
<keyword evidence="1" id="KW-1133">Transmembrane helix</keyword>
<organism evidence="2 3">
    <name type="scientific">Williamwhitmania taraxaci</name>
    <dbReference type="NCBI Taxonomy" id="1640674"/>
    <lineage>
        <taxon>Bacteria</taxon>
        <taxon>Pseudomonadati</taxon>
        <taxon>Bacteroidota</taxon>
        <taxon>Bacteroidia</taxon>
        <taxon>Bacteroidales</taxon>
        <taxon>Williamwhitmaniaceae</taxon>
        <taxon>Williamwhitmania</taxon>
    </lineage>
</organism>
<dbReference type="AlphaFoldDB" id="A0A1G6MPQ3"/>
<gene>
    <name evidence="2" type="ORF">SAMN05216323_103725</name>
</gene>
<dbReference type="RefSeq" id="WP_092438759.1">
    <property type="nucleotide sequence ID" value="NZ_FMYP01000037.1"/>
</dbReference>
<feature type="transmembrane region" description="Helical" evidence="1">
    <location>
        <begin position="80"/>
        <end position="102"/>
    </location>
</feature>
<evidence type="ECO:0000313" key="2">
    <source>
        <dbReference type="EMBL" id="SDC56966.1"/>
    </source>
</evidence>
<name>A0A1G6MPQ3_9BACT</name>
<accession>A0A1G6MPQ3</accession>
<dbReference type="STRING" id="1640674.SAMN05216323_103725"/>
<proteinExistence type="predicted"/>
<evidence type="ECO:0000313" key="3">
    <source>
        <dbReference type="Proteomes" id="UP000199452"/>
    </source>
</evidence>
<reference evidence="2 3" key="1">
    <citation type="submission" date="2016-09" db="EMBL/GenBank/DDBJ databases">
        <authorList>
            <person name="Capua I."/>
            <person name="De Benedictis P."/>
            <person name="Joannis T."/>
            <person name="Lombin L.H."/>
            <person name="Cattoli G."/>
        </authorList>
    </citation>
    <scope>NUCLEOTIDE SEQUENCE [LARGE SCALE GENOMIC DNA]</scope>
    <source>
        <strain evidence="2 3">A7P-90m</strain>
    </source>
</reference>
<keyword evidence="3" id="KW-1185">Reference proteome</keyword>
<keyword evidence="1" id="KW-0812">Transmembrane</keyword>
<dbReference type="EMBL" id="FMYP01000037">
    <property type="protein sequence ID" value="SDC56966.1"/>
    <property type="molecule type" value="Genomic_DNA"/>
</dbReference>
<protein>
    <submittedName>
        <fullName evidence="2">Uncharacterized protein</fullName>
    </submittedName>
</protein>
<evidence type="ECO:0000256" key="1">
    <source>
        <dbReference type="SAM" id="Phobius"/>
    </source>
</evidence>
<dbReference type="Proteomes" id="UP000199452">
    <property type="component" value="Unassembled WGS sequence"/>
</dbReference>
<keyword evidence="1" id="KW-0472">Membrane</keyword>